<keyword evidence="2" id="KW-1185">Reference proteome</keyword>
<gene>
    <name evidence="1" type="ORF">Q4Q40_04155</name>
</gene>
<dbReference type="EMBL" id="JAUOEL010000001">
    <property type="protein sequence ID" value="MDO5973368.1"/>
    <property type="molecule type" value="Genomic_DNA"/>
</dbReference>
<reference evidence="1" key="1">
    <citation type="submission" date="2023-07" db="EMBL/GenBank/DDBJ databases">
        <title>Two novel species in the genus Flavivirga.</title>
        <authorList>
            <person name="Kwon K."/>
        </authorList>
    </citation>
    <scope>NUCLEOTIDE SEQUENCE</scope>
    <source>
        <strain evidence="1">KACC 14158</strain>
    </source>
</reference>
<name>A0ABT8WJS3_9FLAO</name>
<proteinExistence type="predicted"/>
<dbReference type="RefSeq" id="WP_303300449.1">
    <property type="nucleotide sequence ID" value="NZ_BAABDA010000042.1"/>
</dbReference>
<organism evidence="1 2">
    <name type="scientific">Flavivirga jejuensis</name>
    <dbReference type="NCBI Taxonomy" id="870487"/>
    <lineage>
        <taxon>Bacteria</taxon>
        <taxon>Pseudomonadati</taxon>
        <taxon>Bacteroidota</taxon>
        <taxon>Flavobacteriia</taxon>
        <taxon>Flavobacteriales</taxon>
        <taxon>Flavobacteriaceae</taxon>
        <taxon>Flavivirga</taxon>
    </lineage>
</organism>
<comment type="caution">
    <text evidence="1">The sequence shown here is derived from an EMBL/GenBank/DDBJ whole genome shotgun (WGS) entry which is preliminary data.</text>
</comment>
<sequence length="275" mass="31877">MEKLTHTKELTKAFNIEVSDSDNREGWFAGRPVGIKINQWPRSRVNGLPMAHIWTFLVPKEYRVKGSDYIAISLFQADDHVAEEIKEVESVINDKKEVKDSDAQKFWDSLLEYSKNRHSMEIYLEDIIDGGWVLIWLTKEEFDSKQIELPNEDNSVHPEYDYEDYGNCFAQDDPPRYVKLIERENDPNIGIKLDDWPDEEDENAYINMHSKKGEKLKLKERFWGKTHFGGTANPCQANPGFSPYYIEFEEGFGNANMGGGNGQIDLLNDELDWAQ</sequence>
<evidence type="ECO:0000313" key="2">
    <source>
        <dbReference type="Proteomes" id="UP001176806"/>
    </source>
</evidence>
<evidence type="ECO:0000313" key="1">
    <source>
        <dbReference type="EMBL" id="MDO5973368.1"/>
    </source>
</evidence>
<dbReference type="Proteomes" id="UP001176806">
    <property type="component" value="Unassembled WGS sequence"/>
</dbReference>
<accession>A0ABT8WJS3</accession>
<protein>
    <submittedName>
        <fullName evidence="1">Uncharacterized protein</fullName>
    </submittedName>
</protein>